<dbReference type="InterPro" id="IPR001650">
    <property type="entry name" value="Helicase_C-like"/>
</dbReference>
<dbReference type="PIRSF" id="PIRSF005198">
    <property type="entry name" value="Antiviral_helicase_SKI2"/>
    <property type="match status" value="1"/>
</dbReference>
<feature type="domain" description="Helicase C-terminal" evidence="11">
    <location>
        <begin position="270"/>
        <end position="470"/>
    </location>
</feature>
<dbReference type="InterPro" id="IPR048392">
    <property type="entry name" value="MTR4-like_stalk"/>
</dbReference>
<dbReference type="InterPro" id="IPR011545">
    <property type="entry name" value="DEAD/DEAH_box_helicase_dom"/>
</dbReference>
<proteinExistence type="inferred from homology"/>
<dbReference type="Gene3D" id="1.10.3380.30">
    <property type="match status" value="2"/>
</dbReference>
<feature type="region of interest" description="Disordered" evidence="9">
    <location>
        <begin position="220"/>
        <end position="257"/>
    </location>
</feature>
<dbReference type="GO" id="GO:0016787">
    <property type="term" value="F:hydrolase activity"/>
    <property type="evidence" value="ECO:0007669"/>
    <property type="project" value="UniProtKB-KW"/>
</dbReference>
<dbReference type="Gene3D" id="3.40.50.300">
    <property type="entry name" value="P-loop containing nucleotide triphosphate hydrolases"/>
    <property type="match status" value="2"/>
</dbReference>
<evidence type="ECO:0000256" key="2">
    <source>
        <dbReference type="ARBA" id="ARBA00010140"/>
    </source>
</evidence>
<dbReference type="Pfam" id="PF08148">
    <property type="entry name" value="DSHCT"/>
    <property type="match status" value="1"/>
</dbReference>
<evidence type="ECO:0000256" key="1">
    <source>
        <dbReference type="ARBA" id="ARBA00004496"/>
    </source>
</evidence>
<evidence type="ECO:0000256" key="9">
    <source>
        <dbReference type="SAM" id="MobiDB-lite"/>
    </source>
</evidence>
<dbReference type="OrthoDB" id="64767at2759"/>
<gene>
    <name evidence="12" type="ORF">FRACYDRAFT_156307</name>
</gene>
<reference evidence="12 13" key="1">
    <citation type="submission" date="2016-09" db="EMBL/GenBank/DDBJ databases">
        <title>Extensive genetic diversity and differential bi-allelic expression allows diatom success in the polar Southern Ocean.</title>
        <authorList>
            <consortium name="DOE Joint Genome Institute"/>
            <person name="Mock T."/>
            <person name="Otillar R.P."/>
            <person name="Strauss J."/>
            <person name="Dupont C."/>
            <person name="Frickenhaus S."/>
            <person name="Maumus F."/>
            <person name="Mcmullan M."/>
            <person name="Sanges R."/>
            <person name="Schmutz J."/>
            <person name="Toseland A."/>
            <person name="Valas R."/>
            <person name="Veluchamy A."/>
            <person name="Ward B.J."/>
            <person name="Allen A."/>
            <person name="Barry K."/>
            <person name="Falciatore A."/>
            <person name="Ferrante M."/>
            <person name="Fortunato A.E."/>
            <person name="Gloeckner G."/>
            <person name="Gruber A."/>
            <person name="Hipkin R."/>
            <person name="Janech M."/>
            <person name="Kroth P."/>
            <person name="Leese F."/>
            <person name="Lindquist E."/>
            <person name="Lyon B.R."/>
            <person name="Martin J."/>
            <person name="Mayer C."/>
            <person name="Parker M."/>
            <person name="Quesneville H."/>
            <person name="Raymond J."/>
            <person name="Uhlig C."/>
            <person name="Valentin K.U."/>
            <person name="Worden A.Z."/>
            <person name="Armbrust E.V."/>
            <person name="Bowler C."/>
            <person name="Green B."/>
            <person name="Moulton V."/>
            <person name="Van Oosterhout C."/>
            <person name="Grigoriev I."/>
        </authorList>
    </citation>
    <scope>NUCLEOTIDE SEQUENCE [LARGE SCALE GENOMIC DNA]</scope>
    <source>
        <strain evidence="12 13">CCMP1102</strain>
    </source>
</reference>
<evidence type="ECO:0000256" key="4">
    <source>
        <dbReference type="ARBA" id="ARBA00022741"/>
    </source>
</evidence>
<dbReference type="GO" id="GO:0003724">
    <property type="term" value="F:RNA helicase activity"/>
    <property type="evidence" value="ECO:0007669"/>
    <property type="project" value="InterPro"/>
</dbReference>
<dbReference type="GO" id="GO:0003723">
    <property type="term" value="F:RNA binding"/>
    <property type="evidence" value="ECO:0007669"/>
    <property type="project" value="UniProtKB-KW"/>
</dbReference>
<dbReference type="CDD" id="cd18795">
    <property type="entry name" value="SF2_C_Ski2"/>
    <property type="match status" value="1"/>
</dbReference>
<evidence type="ECO:0000256" key="8">
    <source>
        <dbReference type="ARBA" id="ARBA00022884"/>
    </source>
</evidence>
<accession>A0A1E7FB68</accession>
<dbReference type="InterPro" id="IPR014001">
    <property type="entry name" value="Helicase_ATP-bd"/>
</dbReference>
<dbReference type="SMART" id="SM00487">
    <property type="entry name" value="DEXDc"/>
    <property type="match status" value="1"/>
</dbReference>
<dbReference type="InterPro" id="IPR050699">
    <property type="entry name" value="RNA-DNA_Helicase"/>
</dbReference>
<keyword evidence="5" id="KW-0378">Hydrolase</keyword>
<dbReference type="InterPro" id="IPR016438">
    <property type="entry name" value="SKI2-like"/>
</dbReference>
<evidence type="ECO:0000256" key="7">
    <source>
        <dbReference type="ARBA" id="ARBA00022840"/>
    </source>
</evidence>
<sequence length="956" mass="107675">DFHSYIPNPAMRYPFTLDTFQQQAVARLERNESVFVAAHTSAGKTVVAEYAVALAKQRGTRCIYTSPIKALSNQKFRDFSLKFGSENVGLITGDLQVNADDSTCLIMTTEILRSMLYRGADLIRDIEFVVFDEVHYINDSERGVVWEEVIIMLPAYVNMIFLSATTPNTFEFSDWIGRTKRRPVYVMKTNYRPVPLSHYLWANLKLHTVKEGNSKFYDKGHQEASKALRPKDNKNNNGNNGKSKPVPKSTGRGPKNMEWQAQGSKAQWMSLIRFLEREDLTPTVVFSFSKKKCEEIANMLRSLSLNTASECSAVQGFTLQTIARLSPIDQTLPQVLIVCEMVKRGIGIHHGGLLPILKEMVEILFSRNLIKVLFATETFAMGVNMPAKAVVYNSIRKHDGTQFRVLEPGEYTQMAGRAGRRGLDKVGTVIMCCFGETPPPIGMLRNMLTGSSTMLRSQFRLTYNMILNLLRVEEMSVESMIKRSFSEFATQRALTSKEYPKLLARGQKTLLKLQEQFDAEAEQRIGAEDIEEYFSSCNQLMELNSELLLHITNSNDGSGDAVLQPGRIILISSARKHEIVRAPALILESEFSSGGATSETSKILESLVCMVLLPEHHISEGKEDQNESKARSLNDIGSSMQRYYGIYQIKLNQILFSSSETEIENVMEVLIDAEKAEMSSGMPLLNMLDFLTRGSDIVELRNRGSLVDELAVQLRSCQSHSHRTVIKYYALLERIYTLQERVQSLSHLLSNESLQLFPDFLHRKSVLRTLGYLDENETVAVKGRVACEVNTCDELIVTEMVFEGILNDLDPTEIVAALSALIYQQKSNDDEFDIEVPESLLNCCKRMKTIAINLGQLQKDHGLDVDPLDYAESSMKFGLVHVVYEWAIGVPFCEICQLTDAQEGSIVRCITRLDELCREVRNCARVVGNPTLYRKMEAASTAIKRDIVFAASLYVS</sequence>
<dbReference type="EMBL" id="KV784359">
    <property type="protein sequence ID" value="OEU15387.1"/>
    <property type="molecule type" value="Genomic_DNA"/>
</dbReference>
<evidence type="ECO:0000313" key="12">
    <source>
        <dbReference type="EMBL" id="OEU15387.1"/>
    </source>
</evidence>
<dbReference type="Pfam" id="PF21408">
    <property type="entry name" value="MTR4-like_stalk"/>
    <property type="match status" value="1"/>
</dbReference>
<evidence type="ECO:0000256" key="3">
    <source>
        <dbReference type="ARBA" id="ARBA00022490"/>
    </source>
</evidence>
<evidence type="ECO:0000256" key="5">
    <source>
        <dbReference type="ARBA" id="ARBA00022801"/>
    </source>
</evidence>
<feature type="non-terminal residue" evidence="12">
    <location>
        <position position="956"/>
    </location>
</feature>
<dbReference type="FunFam" id="3.40.50.300:FF:000987">
    <property type="entry name" value="DEAD/DEAH box RNA helicase"/>
    <property type="match status" value="1"/>
</dbReference>
<dbReference type="GO" id="GO:0055087">
    <property type="term" value="C:Ski complex"/>
    <property type="evidence" value="ECO:0007669"/>
    <property type="project" value="TreeGrafter"/>
</dbReference>
<dbReference type="Pfam" id="PF00270">
    <property type="entry name" value="DEAD"/>
    <property type="match status" value="1"/>
</dbReference>
<name>A0A1E7FB68_9STRA</name>
<keyword evidence="13" id="KW-1185">Reference proteome</keyword>
<dbReference type="GO" id="GO:0005524">
    <property type="term" value="F:ATP binding"/>
    <property type="evidence" value="ECO:0007669"/>
    <property type="project" value="UniProtKB-KW"/>
</dbReference>
<evidence type="ECO:0000259" key="10">
    <source>
        <dbReference type="PROSITE" id="PS51192"/>
    </source>
</evidence>
<dbReference type="FunFam" id="1.10.3380.30:FF:000001">
    <property type="entry name" value="Ski2 ATP-dependent RNA helicase"/>
    <property type="match status" value="1"/>
</dbReference>
<keyword evidence="3" id="KW-0963">Cytoplasm</keyword>
<dbReference type="PROSITE" id="PS51192">
    <property type="entry name" value="HELICASE_ATP_BIND_1"/>
    <property type="match status" value="1"/>
</dbReference>
<dbReference type="PANTHER" id="PTHR12131">
    <property type="entry name" value="ATP-DEPENDENT RNA AND DNA HELICASE"/>
    <property type="match status" value="1"/>
</dbReference>
<dbReference type="SUPFAM" id="SSF52540">
    <property type="entry name" value="P-loop containing nucleoside triphosphate hydrolases"/>
    <property type="match status" value="1"/>
</dbReference>
<feature type="compositionally biased region" description="Basic and acidic residues" evidence="9">
    <location>
        <begin position="220"/>
        <end position="234"/>
    </location>
</feature>
<dbReference type="PROSITE" id="PS51194">
    <property type="entry name" value="HELICASE_CTER"/>
    <property type="match status" value="1"/>
</dbReference>
<dbReference type="InterPro" id="IPR027417">
    <property type="entry name" value="P-loop_NTPase"/>
</dbReference>
<dbReference type="SMART" id="SM00490">
    <property type="entry name" value="HELICc"/>
    <property type="match status" value="1"/>
</dbReference>
<dbReference type="PANTHER" id="PTHR12131:SF1">
    <property type="entry name" value="ATP-DEPENDENT RNA HELICASE SUPV3L1, MITOCHONDRIAL-RELATED"/>
    <property type="match status" value="1"/>
</dbReference>
<dbReference type="FunCoup" id="A0A1E7FB68">
    <property type="interactions" value="341"/>
</dbReference>
<comment type="subcellular location">
    <subcellularLocation>
        <location evidence="1">Cytoplasm</location>
    </subcellularLocation>
</comment>
<dbReference type="KEGG" id="fcy:FRACYDRAFT_156307"/>
<dbReference type="Pfam" id="PF00271">
    <property type="entry name" value="Helicase_C"/>
    <property type="match status" value="1"/>
</dbReference>
<organism evidence="12 13">
    <name type="scientific">Fragilariopsis cylindrus CCMP1102</name>
    <dbReference type="NCBI Taxonomy" id="635003"/>
    <lineage>
        <taxon>Eukaryota</taxon>
        <taxon>Sar</taxon>
        <taxon>Stramenopiles</taxon>
        <taxon>Ochrophyta</taxon>
        <taxon>Bacillariophyta</taxon>
        <taxon>Bacillariophyceae</taxon>
        <taxon>Bacillariophycidae</taxon>
        <taxon>Bacillariales</taxon>
        <taxon>Bacillariaceae</taxon>
        <taxon>Fragilariopsis</taxon>
    </lineage>
</organism>
<keyword evidence="6 12" id="KW-0347">Helicase</keyword>
<evidence type="ECO:0000256" key="6">
    <source>
        <dbReference type="ARBA" id="ARBA00022806"/>
    </source>
</evidence>
<evidence type="ECO:0000313" key="13">
    <source>
        <dbReference type="Proteomes" id="UP000095751"/>
    </source>
</evidence>
<keyword evidence="7" id="KW-0067">ATP-binding</keyword>
<dbReference type="AlphaFoldDB" id="A0A1E7FB68"/>
<evidence type="ECO:0000259" key="11">
    <source>
        <dbReference type="PROSITE" id="PS51194"/>
    </source>
</evidence>
<dbReference type="InterPro" id="IPR012961">
    <property type="entry name" value="Ski2/MTR4_C"/>
</dbReference>
<dbReference type="Proteomes" id="UP000095751">
    <property type="component" value="Unassembled WGS sequence"/>
</dbReference>
<keyword evidence="8" id="KW-0694">RNA-binding</keyword>
<dbReference type="InParanoid" id="A0A1E7FB68"/>
<feature type="domain" description="Helicase ATP-binding" evidence="10">
    <location>
        <begin position="25"/>
        <end position="184"/>
    </location>
</feature>
<dbReference type="FunFam" id="3.40.50.300:FF:000354">
    <property type="entry name" value="ATP-dependent RNA helicase SKI2"/>
    <property type="match status" value="1"/>
</dbReference>
<dbReference type="GO" id="GO:0070478">
    <property type="term" value="P:nuclear-transcribed mRNA catabolic process, 3'-5' exonucleolytic nonsense-mediated decay"/>
    <property type="evidence" value="ECO:0007669"/>
    <property type="project" value="TreeGrafter"/>
</dbReference>
<keyword evidence="4" id="KW-0547">Nucleotide-binding</keyword>
<protein>
    <submittedName>
        <fullName evidence="12">Antiviral helicase</fullName>
    </submittedName>
</protein>
<dbReference type="SMART" id="SM01142">
    <property type="entry name" value="DSHCT"/>
    <property type="match status" value="1"/>
</dbReference>
<feature type="non-terminal residue" evidence="12">
    <location>
        <position position="1"/>
    </location>
</feature>
<comment type="similarity">
    <text evidence="2">Belongs to the helicase family. SKI2 subfamily.</text>
</comment>